<sequence>MPLLPVVRALLEASRMSDDGILHFNPWMDFNDGPPSENPFGCDPDPDPEQIAVFLDTVFSWCEGLIPLRGFVDKGQGRDGKP</sequence>
<evidence type="ECO:0000313" key="2">
    <source>
        <dbReference type="Proteomes" id="UP000474758"/>
    </source>
</evidence>
<proteinExistence type="predicted"/>
<dbReference type="EMBL" id="JAALFE010000077">
    <property type="protein sequence ID" value="NGQ93496.1"/>
    <property type="molecule type" value="Genomic_DNA"/>
</dbReference>
<protein>
    <submittedName>
        <fullName evidence="1">Uncharacterized protein</fullName>
    </submittedName>
</protein>
<feature type="non-terminal residue" evidence="1">
    <location>
        <position position="82"/>
    </location>
</feature>
<organism evidence="1 2">
    <name type="scientific">Paragemmobacter kunshanensis</name>
    <dbReference type="NCBI Taxonomy" id="2583234"/>
    <lineage>
        <taxon>Bacteria</taxon>
        <taxon>Pseudomonadati</taxon>
        <taxon>Pseudomonadota</taxon>
        <taxon>Alphaproteobacteria</taxon>
        <taxon>Rhodobacterales</taxon>
        <taxon>Paracoccaceae</taxon>
        <taxon>Paragemmobacter</taxon>
    </lineage>
</organism>
<keyword evidence="2" id="KW-1185">Reference proteome</keyword>
<name>A0A6M1U399_9RHOB</name>
<evidence type="ECO:0000313" key="1">
    <source>
        <dbReference type="EMBL" id="NGQ93496.1"/>
    </source>
</evidence>
<dbReference type="Proteomes" id="UP000474758">
    <property type="component" value="Unassembled WGS sequence"/>
</dbReference>
<gene>
    <name evidence="1" type="ORF">G5V65_21730</name>
</gene>
<accession>A0A6M1U399</accession>
<comment type="caution">
    <text evidence="1">The sequence shown here is derived from an EMBL/GenBank/DDBJ whole genome shotgun (WGS) entry which is preliminary data.</text>
</comment>
<reference evidence="1 2" key="1">
    <citation type="submission" date="2020-02" db="EMBL/GenBank/DDBJ databases">
        <title>Rhodobacter translucens sp. nov., a novel bacterium isolated from activated sludge.</title>
        <authorList>
            <person name="Liu J."/>
        </authorList>
    </citation>
    <scope>NUCLEOTIDE SEQUENCE [LARGE SCALE GENOMIC DNA]</scope>
    <source>
        <strain evidence="1 2">HX-7-19</strain>
    </source>
</reference>
<dbReference type="AlphaFoldDB" id="A0A6M1U399"/>